<dbReference type="PANTHER" id="PTHR24260">
    <property type="match status" value="1"/>
</dbReference>
<dbReference type="PROSITE" id="PS50240">
    <property type="entry name" value="TRYPSIN_DOM"/>
    <property type="match status" value="1"/>
</dbReference>
<evidence type="ECO:0000313" key="5">
    <source>
        <dbReference type="Proteomes" id="UP000030765"/>
    </source>
</evidence>
<dbReference type="STRING" id="74873.A0A084VJJ8"/>
<dbReference type="OrthoDB" id="6339452at2759"/>
<protein>
    <submittedName>
        <fullName evidence="4">Peptidase S1 domain-containing protein</fullName>
    </submittedName>
</protein>
<dbReference type="GO" id="GO:0006508">
    <property type="term" value="P:proteolysis"/>
    <property type="evidence" value="ECO:0007669"/>
    <property type="project" value="InterPro"/>
</dbReference>
<dbReference type="EMBL" id="ATLV01013661">
    <property type="status" value="NOT_ANNOTATED_CDS"/>
    <property type="molecule type" value="Genomic_DNA"/>
</dbReference>
<name>A0A084VJJ8_ANOSI</name>
<organism evidence="3">
    <name type="scientific">Anopheles sinensis</name>
    <name type="common">Mosquito</name>
    <dbReference type="NCBI Taxonomy" id="74873"/>
    <lineage>
        <taxon>Eukaryota</taxon>
        <taxon>Metazoa</taxon>
        <taxon>Ecdysozoa</taxon>
        <taxon>Arthropoda</taxon>
        <taxon>Hexapoda</taxon>
        <taxon>Insecta</taxon>
        <taxon>Pterygota</taxon>
        <taxon>Neoptera</taxon>
        <taxon>Endopterygota</taxon>
        <taxon>Diptera</taxon>
        <taxon>Nematocera</taxon>
        <taxon>Culicoidea</taxon>
        <taxon>Culicidae</taxon>
        <taxon>Anophelinae</taxon>
        <taxon>Anopheles</taxon>
    </lineage>
</organism>
<accession>A0A084VJJ8</accession>
<dbReference type="Proteomes" id="UP000030765">
    <property type="component" value="Unassembled WGS sequence"/>
</dbReference>
<feature type="domain" description="Peptidase S1" evidence="2">
    <location>
        <begin position="33"/>
        <end position="229"/>
    </location>
</feature>
<gene>
    <name evidence="3" type="ORF">ZHAS_00005432</name>
</gene>
<dbReference type="InterPro" id="IPR043504">
    <property type="entry name" value="Peptidase_S1_PA_chymotrypsin"/>
</dbReference>
<dbReference type="VEuPathDB" id="VectorBase:ASIS016916"/>
<evidence type="ECO:0000259" key="2">
    <source>
        <dbReference type="PROSITE" id="PS50240"/>
    </source>
</evidence>
<reference evidence="4" key="2">
    <citation type="submission" date="2020-05" db="UniProtKB">
        <authorList>
            <consortium name="EnsemblMetazoa"/>
        </authorList>
    </citation>
    <scope>IDENTIFICATION</scope>
</reference>
<dbReference type="SMART" id="SM00020">
    <property type="entry name" value="Tryp_SPc"/>
    <property type="match status" value="1"/>
</dbReference>
<dbReference type="InterPro" id="IPR051333">
    <property type="entry name" value="CLIP_Serine_Protease"/>
</dbReference>
<dbReference type="EMBL" id="KE524878">
    <property type="protein sequence ID" value="KFB38142.1"/>
    <property type="molecule type" value="Genomic_DNA"/>
</dbReference>
<proteinExistence type="inferred from homology"/>
<evidence type="ECO:0000313" key="3">
    <source>
        <dbReference type="EMBL" id="KFB38142.1"/>
    </source>
</evidence>
<evidence type="ECO:0000256" key="1">
    <source>
        <dbReference type="ARBA" id="ARBA00024195"/>
    </source>
</evidence>
<dbReference type="GO" id="GO:0004252">
    <property type="term" value="F:serine-type endopeptidase activity"/>
    <property type="evidence" value="ECO:0007669"/>
    <property type="project" value="InterPro"/>
</dbReference>
<dbReference type="VEuPathDB" id="VectorBase:ASIC005432"/>
<dbReference type="Pfam" id="PF00089">
    <property type="entry name" value="Trypsin"/>
    <property type="match status" value="1"/>
</dbReference>
<comment type="similarity">
    <text evidence="1">Belongs to the peptidase S1 family. CLIP subfamily.</text>
</comment>
<evidence type="ECO:0000313" key="4">
    <source>
        <dbReference type="EnsemblMetazoa" id="ASIC005432-PA"/>
    </source>
</evidence>
<dbReference type="SUPFAM" id="SSF50494">
    <property type="entry name" value="Trypsin-like serine proteases"/>
    <property type="match status" value="1"/>
</dbReference>
<dbReference type="PANTHER" id="PTHR24260:SF147">
    <property type="entry name" value="EG:BACR7A4.3 PROTEIN-RELATED"/>
    <property type="match status" value="1"/>
</dbReference>
<sequence>MNIFILECNEYQQFSGRPRYILPLPWNDKPLDVTSYDCSNVVQLIPAGVYDILKDNGHEVAIEGFLKHPKHRFTKVYHDIALVKLKYRVYFTSNIRPACLWDTDKRNTSMYIATGFGKNETLGKLSTQMMKVVLEEFPEEDCVKRFNLKSRFGRGITDGLLCVGSNTTVRDTCLGDSAGPLQTVTDPSTCTYHVIGVVSTGLKGCGIGKARAVYTMVSYYLDWIEENVWGPKANSMETYEKI</sequence>
<dbReference type="Gene3D" id="2.40.10.10">
    <property type="entry name" value="Trypsin-like serine proteases"/>
    <property type="match status" value="1"/>
</dbReference>
<dbReference type="CDD" id="cd00190">
    <property type="entry name" value="Tryp_SPc"/>
    <property type="match status" value="1"/>
</dbReference>
<dbReference type="InterPro" id="IPR009003">
    <property type="entry name" value="Peptidase_S1_PA"/>
</dbReference>
<reference evidence="3 5" key="1">
    <citation type="journal article" date="2014" name="BMC Genomics">
        <title>Genome sequence of Anopheles sinensis provides insight into genetics basis of mosquito competence for malaria parasites.</title>
        <authorList>
            <person name="Zhou D."/>
            <person name="Zhang D."/>
            <person name="Ding G."/>
            <person name="Shi L."/>
            <person name="Hou Q."/>
            <person name="Ye Y."/>
            <person name="Xu Y."/>
            <person name="Zhou H."/>
            <person name="Xiong C."/>
            <person name="Li S."/>
            <person name="Yu J."/>
            <person name="Hong S."/>
            <person name="Yu X."/>
            <person name="Zou P."/>
            <person name="Chen C."/>
            <person name="Chang X."/>
            <person name="Wang W."/>
            <person name="Lv Y."/>
            <person name="Sun Y."/>
            <person name="Ma L."/>
            <person name="Shen B."/>
            <person name="Zhu C."/>
        </authorList>
    </citation>
    <scope>NUCLEOTIDE SEQUENCE [LARGE SCALE GENOMIC DNA]</scope>
</reference>
<keyword evidence="5" id="KW-1185">Reference proteome</keyword>
<dbReference type="EnsemblMetazoa" id="ASIC005432-RA">
    <property type="protein sequence ID" value="ASIC005432-PA"/>
    <property type="gene ID" value="ASIC005432"/>
</dbReference>
<dbReference type="AlphaFoldDB" id="A0A084VJJ8"/>
<dbReference type="InterPro" id="IPR001254">
    <property type="entry name" value="Trypsin_dom"/>
</dbReference>